<dbReference type="EMBL" id="FMZW01000010">
    <property type="protein sequence ID" value="SDD33476.1"/>
    <property type="molecule type" value="Genomic_DNA"/>
</dbReference>
<reference evidence="3 4" key="1">
    <citation type="submission" date="2016-10" db="EMBL/GenBank/DDBJ databases">
        <authorList>
            <person name="de Groot N.N."/>
        </authorList>
    </citation>
    <scope>NUCLEOTIDE SEQUENCE [LARGE SCALE GENOMIC DNA]</scope>
    <source>
        <strain evidence="3 4">R5</strain>
    </source>
</reference>
<dbReference type="PANTHER" id="PTHR46112:SF2">
    <property type="entry name" value="XAA-PRO AMINOPEPTIDASE P-RELATED"/>
    <property type="match status" value="1"/>
</dbReference>
<evidence type="ECO:0000259" key="2">
    <source>
        <dbReference type="Pfam" id="PF01321"/>
    </source>
</evidence>
<accession>A0A1G6TYF2</accession>
<dbReference type="InterPro" id="IPR029149">
    <property type="entry name" value="Creatin/AminoP/Spt16_N"/>
</dbReference>
<evidence type="ECO:0000313" key="3">
    <source>
        <dbReference type="EMBL" id="SDD33476.1"/>
    </source>
</evidence>
<dbReference type="CDD" id="cd01066">
    <property type="entry name" value="APP_MetAP"/>
    <property type="match status" value="1"/>
</dbReference>
<name>A0A1G6TYF2_9BRAD</name>
<dbReference type="GO" id="GO:0016787">
    <property type="term" value="F:hydrolase activity"/>
    <property type="evidence" value="ECO:0007669"/>
    <property type="project" value="UniProtKB-KW"/>
</dbReference>
<dbReference type="RefSeq" id="WP_092082832.1">
    <property type="nucleotide sequence ID" value="NZ_FMZW01000010.1"/>
</dbReference>
<evidence type="ECO:0000259" key="1">
    <source>
        <dbReference type="Pfam" id="PF00557"/>
    </source>
</evidence>
<proteinExistence type="predicted"/>
<dbReference type="Gene3D" id="3.40.350.10">
    <property type="entry name" value="Creatinase/prolidase N-terminal domain"/>
    <property type="match status" value="1"/>
</dbReference>
<feature type="domain" description="Peptidase M24" evidence="1">
    <location>
        <begin position="169"/>
        <end position="374"/>
    </location>
</feature>
<dbReference type="Proteomes" id="UP000199245">
    <property type="component" value="Unassembled WGS sequence"/>
</dbReference>
<dbReference type="SUPFAM" id="SSF55920">
    <property type="entry name" value="Creatinase/aminopeptidase"/>
    <property type="match status" value="1"/>
</dbReference>
<dbReference type="SUPFAM" id="SSF53092">
    <property type="entry name" value="Creatinase/prolidase N-terminal domain"/>
    <property type="match status" value="1"/>
</dbReference>
<dbReference type="InterPro" id="IPR036005">
    <property type="entry name" value="Creatinase/aminopeptidase-like"/>
</dbReference>
<dbReference type="PANTHER" id="PTHR46112">
    <property type="entry name" value="AMINOPEPTIDASE"/>
    <property type="match status" value="1"/>
</dbReference>
<organism evidence="3 4">
    <name type="scientific">Bradyrhizobium brasilense</name>
    <dbReference type="NCBI Taxonomy" id="1419277"/>
    <lineage>
        <taxon>Bacteria</taxon>
        <taxon>Pseudomonadati</taxon>
        <taxon>Pseudomonadota</taxon>
        <taxon>Alphaproteobacteria</taxon>
        <taxon>Hyphomicrobiales</taxon>
        <taxon>Nitrobacteraceae</taxon>
        <taxon>Bradyrhizobium</taxon>
    </lineage>
</organism>
<dbReference type="AlphaFoldDB" id="A0A1G6TYF2"/>
<gene>
    <name evidence="3" type="ORF">SAMN05216337_101036</name>
</gene>
<dbReference type="InterPro" id="IPR000994">
    <property type="entry name" value="Pept_M24"/>
</dbReference>
<dbReference type="InterPro" id="IPR050659">
    <property type="entry name" value="Peptidase_M24B"/>
</dbReference>
<protein>
    <submittedName>
        <fullName evidence="3">Xaa-Pro dipeptidase/ectoine hydrolase</fullName>
    </submittedName>
</protein>
<sequence length="390" mass="42937">MAISKGPQAFPRAEFLRRLAAVKSEMKRREIDALVVSDTYNITYLTGYTANSGYVPQALVVSLHEEEPTFILRRQDAPAAIHQTFMDRDKIIGYPEALIGNPTMDGYDKVIDFLSEIGLASRGIGLELRGLSAQAAEKFRTRLPKAKIVDCTNVVTWIRIVKSDLEIAVMREAAAISDAAIMRAAEVIRPGVREADVIAEIMGALARGANGKPGTTRFPNVSLCSSPRTGTPHISWSEDVFRQGSQINLELGGVRHGYCAGIMRTFSIGTPSERLRQVHEAEMEGLEAALDVIRPGSTCSDVANAFNRTIEKHGLKKDSRCGYAHGIGWLEPTASLQNGDRTELKPNMTFHLMLGNWIDEDFGYVLSETFRVTESGVEVLTKAPRKLFLL</sequence>
<dbReference type="Gene3D" id="3.90.230.10">
    <property type="entry name" value="Creatinase/methionine aminopeptidase superfamily"/>
    <property type="match status" value="1"/>
</dbReference>
<evidence type="ECO:0000313" key="4">
    <source>
        <dbReference type="Proteomes" id="UP000199245"/>
    </source>
</evidence>
<feature type="domain" description="Creatinase N-terminal" evidence="2">
    <location>
        <begin position="18"/>
        <end position="161"/>
    </location>
</feature>
<dbReference type="Pfam" id="PF00557">
    <property type="entry name" value="Peptidase_M24"/>
    <property type="match status" value="1"/>
</dbReference>
<dbReference type="Pfam" id="PF01321">
    <property type="entry name" value="Creatinase_N"/>
    <property type="match status" value="1"/>
</dbReference>
<dbReference type="InterPro" id="IPR000587">
    <property type="entry name" value="Creatinase_N"/>
</dbReference>
<keyword evidence="3" id="KW-0378">Hydrolase</keyword>